<dbReference type="Proteomes" id="UP000627521">
    <property type="component" value="Unassembled WGS sequence"/>
</dbReference>
<sequence length="239" mass="27912">MKYYAIRVSLNKKIGGIYPQVVHANHNCNVWDETKFIDRIGFNKINFEPIISNAILEKKAKLTDLISAESIGFTSKLLLSDKLKAILTEYTDNKCQFFKAPIIFNHDLINDYWLLNPYYFSMSYVNFKKSSIIVKIRKKEGGTISKSIIVNNLDEFMNVINQHKEKMEIVTIDRVYIEENINDDFFTLLNTFGSMYVVSEKLKNKIEISECTGIEFMPIEMKLTEWLQGEEREKIYGKI</sequence>
<keyword evidence="2" id="KW-1185">Reference proteome</keyword>
<proteinExistence type="predicted"/>
<evidence type="ECO:0000313" key="1">
    <source>
        <dbReference type="EMBL" id="MBD3862759.1"/>
    </source>
</evidence>
<organism evidence="1 2">
    <name type="scientific">Olleya marilimosa</name>
    <dbReference type="NCBI Taxonomy" id="272164"/>
    <lineage>
        <taxon>Bacteria</taxon>
        <taxon>Pseudomonadati</taxon>
        <taxon>Bacteroidota</taxon>
        <taxon>Flavobacteriia</taxon>
        <taxon>Flavobacteriales</taxon>
        <taxon>Flavobacteriaceae</taxon>
    </lineage>
</organism>
<name>A0ABR8LRB9_9FLAO</name>
<evidence type="ECO:0000313" key="2">
    <source>
        <dbReference type="Proteomes" id="UP000627521"/>
    </source>
</evidence>
<reference evidence="1 2" key="1">
    <citation type="submission" date="2020-09" db="EMBL/GenBank/DDBJ databases">
        <title>Bacillus nautilus sp. nov., Chryseoglobus crepusculi sp. nov, and Psychrobacter noctis sp. nov., isolated from deep-sea sponges from the equatorial Atlantic.</title>
        <authorList>
            <person name="Stennett H.L."/>
            <person name="Williams S.E."/>
        </authorList>
    </citation>
    <scope>NUCLEOTIDE SEQUENCE [LARGE SCALE GENOMIC DNA]</scope>
    <source>
        <strain evidence="1 2">28M-24</strain>
    </source>
</reference>
<gene>
    <name evidence="1" type="ORF">IEG06_04795</name>
</gene>
<protein>
    <submittedName>
        <fullName evidence="1">Uncharacterized protein</fullName>
    </submittedName>
</protein>
<dbReference type="RefSeq" id="WP_191101050.1">
    <property type="nucleotide sequence ID" value="NZ_JACXXH010000002.1"/>
</dbReference>
<accession>A0ABR8LRB9</accession>
<dbReference type="EMBL" id="JACXXH010000002">
    <property type="protein sequence ID" value="MBD3862759.1"/>
    <property type="molecule type" value="Genomic_DNA"/>
</dbReference>
<comment type="caution">
    <text evidence="1">The sequence shown here is derived from an EMBL/GenBank/DDBJ whole genome shotgun (WGS) entry which is preliminary data.</text>
</comment>